<evidence type="ECO:0000256" key="1">
    <source>
        <dbReference type="SAM" id="Phobius"/>
    </source>
</evidence>
<dbReference type="RefSeq" id="WP_169561751.1">
    <property type="nucleotide sequence ID" value="NZ_BSNF01000008.1"/>
</dbReference>
<accession>A0ABQ5U935</accession>
<feature type="transmembrane region" description="Helical" evidence="1">
    <location>
        <begin position="42"/>
        <end position="61"/>
    </location>
</feature>
<organism evidence="2 3">
    <name type="scientific">Sneathiella chinensis</name>
    <dbReference type="NCBI Taxonomy" id="349750"/>
    <lineage>
        <taxon>Bacteria</taxon>
        <taxon>Pseudomonadati</taxon>
        <taxon>Pseudomonadota</taxon>
        <taxon>Alphaproteobacteria</taxon>
        <taxon>Sneathiellales</taxon>
        <taxon>Sneathiellaceae</taxon>
        <taxon>Sneathiella</taxon>
    </lineage>
</organism>
<name>A0ABQ5U935_9PROT</name>
<keyword evidence="1" id="KW-0472">Membrane</keyword>
<sequence length="138" mass="14494">MFNIIATLAGVLFGYGLALSGMVSPGKVVGFLDITGNWDPSLAFVMGGAVGVTFIAFRLLLKRPHPIFGDKFHVPTRQDIDSRLIIGAALFGIGWAVGGLCPGPAISSLAYAEPKILTFVLSMVVGIFGAKILFPASR</sequence>
<feature type="transmembrane region" description="Helical" evidence="1">
    <location>
        <begin position="82"/>
        <end position="110"/>
    </location>
</feature>
<reference evidence="2" key="1">
    <citation type="journal article" date="2014" name="Int. J. Syst. Evol. Microbiol.">
        <title>Complete genome of a new Firmicutes species belonging to the dominant human colonic microbiota ('Ruminococcus bicirculans') reveals two chromosomes and a selective capacity to utilize plant glucans.</title>
        <authorList>
            <consortium name="NISC Comparative Sequencing Program"/>
            <person name="Wegmann U."/>
            <person name="Louis P."/>
            <person name="Goesmann A."/>
            <person name="Henrissat B."/>
            <person name="Duncan S.H."/>
            <person name="Flint H.J."/>
        </authorList>
    </citation>
    <scope>NUCLEOTIDE SEQUENCE</scope>
    <source>
        <strain evidence="2">NBRC 103408</strain>
    </source>
</reference>
<dbReference type="InterPro" id="IPR046513">
    <property type="entry name" value="DUF6691"/>
</dbReference>
<comment type="caution">
    <text evidence="2">The sequence shown here is derived from an EMBL/GenBank/DDBJ whole genome shotgun (WGS) entry which is preliminary data.</text>
</comment>
<reference evidence="2" key="2">
    <citation type="submission" date="2023-01" db="EMBL/GenBank/DDBJ databases">
        <title>Draft genome sequence of Sneathiella chinensis strain NBRC 103408.</title>
        <authorList>
            <person name="Sun Q."/>
            <person name="Mori K."/>
        </authorList>
    </citation>
    <scope>NUCLEOTIDE SEQUENCE</scope>
    <source>
        <strain evidence="2">NBRC 103408</strain>
    </source>
</reference>
<evidence type="ECO:0000313" key="3">
    <source>
        <dbReference type="Proteomes" id="UP001161409"/>
    </source>
</evidence>
<dbReference type="Pfam" id="PF20398">
    <property type="entry name" value="DUF6691"/>
    <property type="match status" value="1"/>
</dbReference>
<keyword evidence="1" id="KW-0812">Transmembrane</keyword>
<feature type="transmembrane region" description="Helical" evidence="1">
    <location>
        <begin position="116"/>
        <end position="134"/>
    </location>
</feature>
<dbReference type="Proteomes" id="UP001161409">
    <property type="component" value="Unassembled WGS sequence"/>
</dbReference>
<keyword evidence="1" id="KW-1133">Transmembrane helix</keyword>
<proteinExistence type="predicted"/>
<dbReference type="EMBL" id="BSNF01000008">
    <property type="protein sequence ID" value="GLQ07698.1"/>
    <property type="molecule type" value="Genomic_DNA"/>
</dbReference>
<evidence type="ECO:0000313" key="2">
    <source>
        <dbReference type="EMBL" id="GLQ07698.1"/>
    </source>
</evidence>
<keyword evidence="3" id="KW-1185">Reference proteome</keyword>
<gene>
    <name evidence="2" type="ORF">GCM10007924_29190</name>
</gene>
<protein>
    <submittedName>
        <fullName evidence="2">Membrane protein</fullName>
    </submittedName>
</protein>